<dbReference type="EMBL" id="CALNXI010000999">
    <property type="protein sequence ID" value="CAH3150791.1"/>
    <property type="molecule type" value="Genomic_DNA"/>
</dbReference>
<keyword evidence="1" id="KW-0472">Membrane</keyword>
<evidence type="ECO:0000313" key="2">
    <source>
        <dbReference type="EMBL" id="CAH3150791.1"/>
    </source>
</evidence>
<keyword evidence="1" id="KW-0812">Transmembrane</keyword>
<evidence type="ECO:0000256" key="1">
    <source>
        <dbReference type="SAM" id="Phobius"/>
    </source>
</evidence>
<sequence>MKLCLNLSVTPYRKILQYFRESRYVSQAELIYTACSPLLPKLLGHYLVKLQKMFFGKEFWQSLACFVIGGIITVILIKMLERQRDQNKEEQGDRRILIPAQEVGDDEEEVERVVPALTTNIRKFPQEQDEF</sequence>
<reference evidence="2 3" key="1">
    <citation type="submission" date="2022-05" db="EMBL/GenBank/DDBJ databases">
        <authorList>
            <consortium name="Genoscope - CEA"/>
            <person name="William W."/>
        </authorList>
    </citation>
    <scope>NUCLEOTIDE SEQUENCE [LARGE SCALE GENOMIC DNA]</scope>
</reference>
<feature type="transmembrane region" description="Helical" evidence="1">
    <location>
        <begin position="59"/>
        <end position="80"/>
    </location>
</feature>
<comment type="caution">
    <text evidence="2">The sequence shown here is derived from an EMBL/GenBank/DDBJ whole genome shotgun (WGS) entry which is preliminary data.</text>
</comment>
<name>A0ABN8PXJ8_9CNID</name>
<protein>
    <submittedName>
        <fullName evidence="2">Uncharacterized protein</fullName>
    </submittedName>
</protein>
<gene>
    <name evidence="2" type="ORF">PEVE_00045350</name>
</gene>
<evidence type="ECO:0000313" key="3">
    <source>
        <dbReference type="Proteomes" id="UP001159427"/>
    </source>
</evidence>
<keyword evidence="3" id="KW-1185">Reference proteome</keyword>
<organism evidence="2 3">
    <name type="scientific">Porites evermanni</name>
    <dbReference type="NCBI Taxonomy" id="104178"/>
    <lineage>
        <taxon>Eukaryota</taxon>
        <taxon>Metazoa</taxon>
        <taxon>Cnidaria</taxon>
        <taxon>Anthozoa</taxon>
        <taxon>Hexacorallia</taxon>
        <taxon>Scleractinia</taxon>
        <taxon>Fungiina</taxon>
        <taxon>Poritidae</taxon>
        <taxon>Porites</taxon>
    </lineage>
</organism>
<accession>A0ABN8PXJ8</accession>
<dbReference type="Proteomes" id="UP001159427">
    <property type="component" value="Unassembled WGS sequence"/>
</dbReference>
<keyword evidence="1" id="KW-1133">Transmembrane helix</keyword>
<proteinExistence type="predicted"/>